<evidence type="ECO:0000313" key="11">
    <source>
        <dbReference type="Proteomes" id="UP000004671"/>
    </source>
</evidence>
<dbReference type="Proteomes" id="UP000004671">
    <property type="component" value="Chromosome"/>
</dbReference>
<evidence type="ECO:0000256" key="5">
    <source>
        <dbReference type="ARBA" id="ARBA00022960"/>
    </source>
</evidence>
<feature type="transmembrane region" description="Helical" evidence="8">
    <location>
        <begin position="133"/>
        <end position="155"/>
    </location>
</feature>
<evidence type="ECO:0000256" key="2">
    <source>
        <dbReference type="ARBA" id="ARBA00007776"/>
    </source>
</evidence>
<organism evidence="10 11">
    <name type="scientific">Caldithrix abyssi DSM 13497</name>
    <dbReference type="NCBI Taxonomy" id="880073"/>
    <lineage>
        <taxon>Bacteria</taxon>
        <taxon>Pseudomonadati</taxon>
        <taxon>Calditrichota</taxon>
        <taxon>Calditrichia</taxon>
        <taxon>Calditrichales</taxon>
        <taxon>Calditrichaceae</taxon>
        <taxon>Caldithrix</taxon>
    </lineage>
</organism>
<keyword evidence="4 8" id="KW-0812">Transmembrane</keyword>
<reference evidence="9 12" key="2">
    <citation type="submission" date="2016-11" db="EMBL/GenBank/DDBJ databases">
        <title>Genomic analysis of Caldithrix abyssi and proposal of a novel bacterial phylum Caldithrichaeota.</title>
        <authorList>
            <person name="Kublanov I."/>
            <person name="Sigalova O."/>
            <person name="Gavrilov S."/>
            <person name="Lebedinsky A."/>
            <person name="Ivanova N."/>
            <person name="Daum C."/>
            <person name="Reddy T."/>
            <person name="Klenk H.P."/>
            <person name="Goker M."/>
            <person name="Reva O."/>
            <person name="Miroshnichenko M."/>
            <person name="Kyprides N."/>
            <person name="Woyke T."/>
            <person name="Gelfand M."/>
        </authorList>
    </citation>
    <scope>NUCLEOTIDE SEQUENCE [LARGE SCALE GENOMIC DNA]</scope>
    <source>
        <strain evidence="9 12">LF13</strain>
    </source>
</reference>
<dbReference type="eggNOG" id="ENOG5033MB6">
    <property type="taxonomic scope" value="Bacteria"/>
</dbReference>
<evidence type="ECO:0000313" key="10">
    <source>
        <dbReference type="EMBL" id="EHO41339.1"/>
    </source>
</evidence>
<protein>
    <submittedName>
        <fullName evidence="10">Rod shape-determining protein MreD</fullName>
    </submittedName>
</protein>
<evidence type="ECO:0000256" key="3">
    <source>
        <dbReference type="ARBA" id="ARBA00022475"/>
    </source>
</evidence>
<name>H1XSC7_CALAY</name>
<evidence type="ECO:0000256" key="7">
    <source>
        <dbReference type="ARBA" id="ARBA00023136"/>
    </source>
</evidence>
<dbReference type="AlphaFoldDB" id="H1XSC7"/>
<evidence type="ECO:0000256" key="8">
    <source>
        <dbReference type="SAM" id="Phobius"/>
    </source>
</evidence>
<dbReference type="InParanoid" id="H1XSC7"/>
<evidence type="ECO:0000313" key="9">
    <source>
        <dbReference type="EMBL" id="APF17203.1"/>
    </source>
</evidence>
<dbReference type="OrthoDB" id="9796616at2"/>
<reference evidence="10 11" key="1">
    <citation type="submission" date="2011-09" db="EMBL/GenBank/DDBJ databases">
        <title>The permanent draft genome of Caldithrix abyssi DSM 13497.</title>
        <authorList>
            <consortium name="US DOE Joint Genome Institute (JGI-PGF)"/>
            <person name="Lucas S."/>
            <person name="Han J."/>
            <person name="Lapidus A."/>
            <person name="Bruce D."/>
            <person name="Goodwin L."/>
            <person name="Pitluck S."/>
            <person name="Peters L."/>
            <person name="Kyrpides N."/>
            <person name="Mavromatis K."/>
            <person name="Ivanova N."/>
            <person name="Mikhailova N."/>
            <person name="Chertkov O."/>
            <person name="Detter J.C."/>
            <person name="Tapia R."/>
            <person name="Han C."/>
            <person name="Land M."/>
            <person name="Hauser L."/>
            <person name="Markowitz V."/>
            <person name="Cheng J.-F."/>
            <person name="Hugenholtz P."/>
            <person name="Woyke T."/>
            <person name="Wu D."/>
            <person name="Spring S."/>
            <person name="Brambilla E."/>
            <person name="Klenk H.-P."/>
            <person name="Eisen J.A."/>
        </authorList>
    </citation>
    <scope>NUCLEOTIDE SEQUENCE [LARGE SCALE GENOMIC DNA]</scope>
    <source>
        <strain evidence="10 11">DSM 13497</strain>
    </source>
</reference>
<keyword evidence="6 8" id="KW-1133">Transmembrane helix</keyword>
<dbReference type="EMBL" id="CP018099">
    <property type="protein sequence ID" value="APF17203.1"/>
    <property type="molecule type" value="Genomic_DNA"/>
</dbReference>
<dbReference type="NCBIfam" id="TIGR03426">
    <property type="entry name" value="shape_MreD"/>
    <property type="match status" value="1"/>
</dbReference>
<dbReference type="Proteomes" id="UP000183868">
    <property type="component" value="Chromosome"/>
</dbReference>
<keyword evidence="5" id="KW-0133">Cell shape</keyword>
<dbReference type="STRING" id="880073.Cabys_452"/>
<evidence type="ECO:0000256" key="1">
    <source>
        <dbReference type="ARBA" id="ARBA00004651"/>
    </source>
</evidence>
<dbReference type="KEGG" id="caby:Cabys_452"/>
<dbReference type="RefSeq" id="WP_006928437.1">
    <property type="nucleotide sequence ID" value="NZ_CM001402.1"/>
</dbReference>
<dbReference type="EMBL" id="CM001402">
    <property type="protein sequence ID" value="EHO41339.1"/>
    <property type="molecule type" value="Genomic_DNA"/>
</dbReference>
<evidence type="ECO:0000313" key="12">
    <source>
        <dbReference type="Proteomes" id="UP000183868"/>
    </source>
</evidence>
<feature type="transmembrane region" description="Helical" evidence="8">
    <location>
        <begin position="100"/>
        <end position="121"/>
    </location>
</feature>
<sequence precursor="true">MKHENKWFLVLLLLFGVPAILAQALIVPLLRINIWQPDVVLCIVLLLSKRFGAMHGSTSGFFLGLLQDALTGLPVGMSAFPKAFVGYLAGKFHGQHIKGLFMDLWFVLFILIHEIIFYIFLGIKAELNITEILITRALPDVIYTMIALLVINLFVKKYLSEE</sequence>
<dbReference type="GO" id="GO:0005886">
    <property type="term" value="C:plasma membrane"/>
    <property type="evidence" value="ECO:0007669"/>
    <property type="project" value="UniProtKB-SubCell"/>
</dbReference>
<dbReference type="InterPro" id="IPR007227">
    <property type="entry name" value="Cell_shape_determining_MreD"/>
</dbReference>
<dbReference type="GO" id="GO:0008360">
    <property type="term" value="P:regulation of cell shape"/>
    <property type="evidence" value="ECO:0007669"/>
    <property type="project" value="UniProtKB-KW"/>
</dbReference>
<keyword evidence="7 8" id="KW-0472">Membrane</keyword>
<feature type="transmembrane region" description="Helical" evidence="8">
    <location>
        <begin position="60"/>
        <end position="80"/>
    </location>
</feature>
<comment type="similarity">
    <text evidence="2">Belongs to the MreD family.</text>
</comment>
<proteinExistence type="inferred from homology"/>
<dbReference type="Pfam" id="PF04093">
    <property type="entry name" value="MreD"/>
    <property type="match status" value="1"/>
</dbReference>
<keyword evidence="3" id="KW-1003">Cell membrane</keyword>
<dbReference type="HOGENOM" id="CLU_1632291_0_0_0"/>
<evidence type="ECO:0000256" key="4">
    <source>
        <dbReference type="ARBA" id="ARBA00022692"/>
    </source>
</evidence>
<gene>
    <name evidence="9" type="ORF">Cabys_452</name>
    <name evidence="10" type="ORF">Calab_1722</name>
</gene>
<evidence type="ECO:0000256" key="6">
    <source>
        <dbReference type="ARBA" id="ARBA00022989"/>
    </source>
</evidence>
<keyword evidence="11" id="KW-1185">Reference proteome</keyword>
<accession>H1XSC7</accession>
<dbReference type="PaxDb" id="880073-Calab_1722"/>
<comment type="subcellular location">
    <subcellularLocation>
        <location evidence="1">Cell membrane</location>
        <topology evidence="1">Multi-pass membrane protein</topology>
    </subcellularLocation>
</comment>